<dbReference type="InterPro" id="IPR011013">
    <property type="entry name" value="Gal_mutarotase_sf_dom"/>
</dbReference>
<evidence type="ECO:0000256" key="5">
    <source>
        <dbReference type="SAM" id="SignalP"/>
    </source>
</evidence>
<dbReference type="CDD" id="cd04080">
    <property type="entry name" value="CBM6_cellulase-like"/>
    <property type="match status" value="1"/>
</dbReference>
<organism evidence="7 8">
    <name type="scientific">Stephanodiscus triporus</name>
    <dbReference type="NCBI Taxonomy" id="2934178"/>
    <lineage>
        <taxon>Eukaryota</taxon>
        <taxon>Sar</taxon>
        <taxon>Stramenopiles</taxon>
        <taxon>Ochrophyta</taxon>
        <taxon>Bacillariophyta</taxon>
        <taxon>Coscinodiscophyceae</taxon>
        <taxon>Thalassiosirophycidae</taxon>
        <taxon>Stephanodiscales</taxon>
        <taxon>Stephanodiscaceae</taxon>
        <taxon>Stephanodiscus</taxon>
    </lineage>
</organism>
<dbReference type="InterPro" id="IPR011330">
    <property type="entry name" value="Glyco_hydro/deAcase_b/a-brl"/>
</dbReference>
<dbReference type="InterPro" id="IPR011682">
    <property type="entry name" value="Glyco_hydro_38_C"/>
</dbReference>
<dbReference type="SUPFAM" id="SSF49785">
    <property type="entry name" value="Galactose-binding domain-like"/>
    <property type="match status" value="1"/>
</dbReference>
<dbReference type="SUPFAM" id="SSF55486">
    <property type="entry name" value="Metalloproteases ('zincins'), catalytic domain"/>
    <property type="match status" value="1"/>
</dbReference>
<dbReference type="SMART" id="SM00606">
    <property type="entry name" value="CBD_IV"/>
    <property type="match status" value="1"/>
</dbReference>
<proteinExistence type="predicted"/>
<evidence type="ECO:0000256" key="4">
    <source>
        <dbReference type="SAM" id="MobiDB-lite"/>
    </source>
</evidence>
<dbReference type="InterPro" id="IPR000602">
    <property type="entry name" value="Glyco_hydro_38_N"/>
</dbReference>
<feature type="region of interest" description="Disordered" evidence="4">
    <location>
        <begin position="1479"/>
        <end position="1502"/>
    </location>
</feature>
<dbReference type="EMBL" id="JALLAZ020000754">
    <property type="protein sequence ID" value="KAL3787887.1"/>
    <property type="molecule type" value="Genomic_DNA"/>
</dbReference>
<dbReference type="Gene3D" id="2.60.120.260">
    <property type="entry name" value="Galactose-binding domain-like"/>
    <property type="match status" value="1"/>
</dbReference>
<dbReference type="Pfam" id="PF05548">
    <property type="entry name" value="Peptidase_M11"/>
    <property type="match status" value="2"/>
</dbReference>
<evidence type="ECO:0000259" key="6">
    <source>
        <dbReference type="PROSITE" id="PS51175"/>
    </source>
</evidence>
<dbReference type="Gene3D" id="3.20.110.10">
    <property type="entry name" value="Glycoside hydrolase 38, N terminal domain"/>
    <property type="match status" value="1"/>
</dbReference>
<dbReference type="Proteomes" id="UP001530315">
    <property type="component" value="Unassembled WGS sequence"/>
</dbReference>
<dbReference type="Gene3D" id="2.70.98.30">
    <property type="entry name" value="Golgi alpha-mannosidase II, domain 4"/>
    <property type="match status" value="1"/>
</dbReference>
<dbReference type="PROSITE" id="PS51175">
    <property type="entry name" value="CBM6"/>
    <property type="match status" value="1"/>
</dbReference>
<dbReference type="SUPFAM" id="SSF88713">
    <property type="entry name" value="Glycoside hydrolase/deacetylase"/>
    <property type="match status" value="1"/>
</dbReference>
<keyword evidence="3" id="KW-0862">Zinc</keyword>
<feature type="compositionally biased region" description="Basic and acidic residues" evidence="4">
    <location>
        <begin position="156"/>
        <end position="173"/>
    </location>
</feature>
<comment type="caution">
    <text evidence="7">The sequence shown here is derived from an EMBL/GenBank/DDBJ whole genome shotgun (WGS) entry which is preliminary data.</text>
</comment>
<dbReference type="Pfam" id="PF07748">
    <property type="entry name" value="Glyco_hydro_38C"/>
    <property type="match status" value="1"/>
</dbReference>
<keyword evidence="2 5" id="KW-0732">Signal</keyword>
<evidence type="ECO:0000256" key="3">
    <source>
        <dbReference type="ARBA" id="ARBA00022833"/>
    </source>
</evidence>
<evidence type="ECO:0000256" key="1">
    <source>
        <dbReference type="ARBA" id="ARBA00001947"/>
    </source>
</evidence>
<accession>A0ABD3PIY9</accession>
<feature type="compositionally biased region" description="Low complexity" evidence="4">
    <location>
        <begin position="915"/>
        <end position="927"/>
    </location>
</feature>
<protein>
    <recommendedName>
        <fullName evidence="6">CBM6 domain-containing protein</fullName>
    </recommendedName>
</protein>
<dbReference type="InterPro" id="IPR008979">
    <property type="entry name" value="Galactose-bd-like_sf"/>
</dbReference>
<keyword evidence="8" id="KW-1185">Reference proteome</keyword>
<feature type="signal peptide" evidence="5">
    <location>
        <begin position="1"/>
        <end position="21"/>
    </location>
</feature>
<feature type="region of interest" description="Disordered" evidence="4">
    <location>
        <begin position="150"/>
        <end position="173"/>
    </location>
</feature>
<feature type="compositionally biased region" description="Basic and acidic residues" evidence="4">
    <location>
        <begin position="1489"/>
        <end position="1500"/>
    </location>
</feature>
<dbReference type="Pfam" id="PF01074">
    <property type="entry name" value="Glyco_hydro_38N"/>
    <property type="match status" value="1"/>
</dbReference>
<dbReference type="InterPro" id="IPR006584">
    <property type="entry name" value="Cellulose-bd_IV"/>
</dbReference>
<reference evidence="7 8" key="1">
    <citation type="submission" date="2024-10" db="EMBL/GenBank/DDBJ databases">
        <title>Updated reference genomes for cyclostephanoid diatoms.</title>
        <authorList>
            <person name="Roberts W.R."/>
            <person name="Alverson A.J."/>
        </authorList>
    </citation>
    <scope>NUCLEOTIDE SEQUENCE [LARGE SCALE GENOMIC DNA]</scope>
    <source>
        <strain evidence="7 8">AJA276-08</strain>
    </source>
</reference>
<dbReference type="SUPFAM" id="SSF74650">
    <property type="entry name" value="Galactose mutarotase-like"/>
    <property type="match status" value="1"/>
</dbReference>
<evidence type="ECO:0000313" key="8">
    <source>
        <dbReference type="Proteomes" id="UP001530315"/>
    </source>
</evidence>
<dbReference type="InterPro" id="IPR027291">
    <property type="entry name" value="Glyco_hydro_38_N_sf"/>
</dbReference>
<name>A0ABD3PIY9_9STRA</name>
<dbReference type="PANTHER" id="PTHR11607">
    <property type="entry name" value="ALPHA-MANNOSIDASE"/>
    <property type="match status" value="1"/>
</dbReference>
<feature type="domain" description="CBM6" evidence="6">
    <location>
        <begin position="486"/>
        <end position="608"/>
    </location>
</feature>
<dbReference type="InterPro" id="IPR050843">
    <property type="entry name" value="Glycosyl_Hydrlase_38"/>
</dbReference>
<sequence>MKASPCSAKLLFALLMTSLNSNQFFANANLRGNNGIVHQEDVDQVPQDDLVGIFVIADGGMYNPESGPQPKKLKAEHGKRTSNILLPDGTVYEVKNAKAKWEDRLVSGRDMIRIPHGYMSSNGTIDMMGMEPSVESTNSEKPFDRNLQEEYSTTDRTPDQDRDLAASQSERKLQTGTRTVLAVRVLLNDASYNFASQTGLSNDIFGNGVDPHNLRSQYAACSYNKLIFDKSPNRLMTTNFGDGTTAINNGVVDIRVNLNRSAGNDNIRNAVTTKINSVFGVSSPNVLTNHVMYCLPSGMHEIGHNLGFDHSWENGLEYGDQTGTMGISYIQDDGPNMCFNGAKSWQTGWYASKSTVVNPSTGGCFEGNLFGIADFGNAASSTVLLKINDLSSTDYYVAFNRQTGINSGTQEAGNQVTVTRQGAEGTGYAESELVAKLGQGGTWSGAVAGKNMVVTVLSINLANAPAFARVRISENGGSCTNTIQPITIQAELYAGMFGVIREITTDVGGGENVGNIQTGDWMYYPAVTIPITGTYRVSYRVAALYSGGSLQLERAGGSVVYGRISIPATGGYQTWTTISHIVTLSAGSEMFGILATGSGWNINWIQDAHVKLILDSVLASLSDPLRDDRNRTFTYVESKFFAMWYETLPPPSRTTLLDLISRGRFAFVNGGWSMHDEANTHYVGMIDNTALGHRFLREELGVVPRVGWQIDPFGHSSTQGGLMTRGVGFDALYFGRIHHTDLANRRRNAECEGLWSASASDPDDAVFWGLTGSYGGNYGGPEGFCFDVLCDATKDETLEGISGDVMRERIHAFADELARQASETKGGNLLLTMGMDFFYSEAERNFANLDLLIEATDRHFREDKDAIDIFSGRYDGVNIFYSTPERYTRCKYADFLRATAGTTTAKTSTEKQHVASTSDSDSPSASAKKYDPATWRTNVKTGDFFPYTGIVKTISELRDGGISVSITQEYGFYKSAGYGEVYGRSEFFRKMCLRNKWLGKACKIMRKMCFHDESSGQTQNGGAYIFRPTSDQTFEGIFPGSAVVYESDLVTEVHTEFGDPAWIKQITRLTAGMDFVEVEYVVGPVPIDDGVGKEVVSKYLTTVESHGVFYTDSNGREFIKRNRGDTGVFGYKTEGYDPGLEPVAANYFPVNAAMFIEDESQSFTVLVDRSQGGSSMSNGALELMIQRRLLYDDARGVGEPLNETDSGITSCPPYGNSTRLGSGVITKGSHRLMIGKNGASQARSQMDKVFSQPHIFVASTPKDIQIPFHQPGLSMLKASLPKNVMIVTFSVTNATSTFLVRLAHQYGLDEDNAYSSPAYVDMQDLFPYHQIAAMTEMTLSANQVRADWEKQRIRWTGNKEDALIDDWNTIAVLKPLEIRTFEVVLKPLDYGKTHDHPYLYRSRRITRVGMGDDDGRRNRRLIVATDGGKNGHNKRGYRERVGRCRRHRHFMRLVAKSPSVARRSSSVFLDVHDDSRRLKHGDGTLGQSHQERWGRRDGVDQGRQSRWTGLSLERQDDVQHRINSGQAVAVDGTVVGEAGRRTTPYQLLRPTTIEMALQRFAALHHVRLLANNDENRDGGSRGGKDVVLTNGTYHTRTQTGLSNDIFGNGVDPHNLRSQYAACSYNKLIFDKSPNRLMTSNFGDGTTAINNGVVDIRVNLNRSAGNDNIRNAVTTKINSVFGVSSPNVLTNHVMYCLPSGMHEIGHNLGFDHSWENGLEYGDQTGTMGISYIQDDGPNMCFNGAKSWQTGWYASKSTVVNPSTGGCFEGNLFGIADFGNAASSTVLLKINDLSSTDYYVAFNRQTGINSGTQEAGNQVTVTRQGAEGTGYAESELVAKLGQGGTWSGAVAGKNMVVTVLSINLANAPAFARVRISENGGSCTSHATWSLFSLFV</sequence>
<dbReference type="PANTHER" id="PTHR11607:SF3">
    <property type="entry name" value="LYSOSOMAL ALPHA-MANNOSIDASE"/>
    <property type="match status" value="1"/>
</dbReference>
<dbReference type="Gene3D" id="2.60.40.1360">
    <property type="match status" value="1"/>
</dbReference>
<comment type="cofactor">
    <cofactor evidence="1">
        <name>Zn(2+)</name>
        <dbReference type="ChEBI" id="CHEBI:29105"/>
    </cofactor>
</comment>
<feature type="chain" id="PRO_5044755851" description="CBM6 domain-containing protein" evidence="5">
    <location>
        <begin position="22"/>
        <end position="1893"/>
    </location>
</feature>
<feature type="region of interest" description="Disordered" evidence="4">
    <location>
        <begin position="906"/>
        <end position="929"/>
    </location>
</feature>
<gene>
    <name evidence="7" type="ORF">ACHAW5_007250</name>
</gene>
<dbReference type="InterPro" id="IPR008752">
    <property type="entry name" value="Peptidase_M11"/>
</dbReference>
<evidence type="ECO:0000313" key="7">
    <source>
        <dbReference type="EMBL" id="KAL3787887.1"/>
    </source>
</evidence>
<dbReference type="Pfam" id="PF03422">
    <property type="entry name" value="CBM_6"/>
    <property type="match status" value="1"/>
</dbReference>
<dbReference type="InterPro" id="IPR005084">
    <property type="entry name" value="CBM6"/>
</dbReference>
<evidence type="ECO:0000256" key="2">
    <source>
        <dbReference type="ARBA" id="ARBA00022729"/>
    </source>
</evidence>